<dbReference type="GO" id="GO:0006796">
    <property type="term" value="P:phosphate-containing compound metabolic process"/>
    <property type="evidence" value="ECO:0007669"/>
    <property type="project" value="UniProtKB-ARBA"/>
</dbReference>
<dbReference type="InterPro" id="IPR029056">
    <property type="entry name" value="Ribokinase-like"/>
</dbReference>
<dbReference type="GO" id="GO:0016301">
    <property type="term" value="F:kinase activity"/>
    <property type="evidence" value="ECO:0007669"/>
    <property type="project" value="UniProtKB-KW"/>
</dbReference>
<evidence type="ECO:0000256" key="4">
    <source>
        <dbReference type="RuleBase" id="RU003704"/>
    </source>
</evidence>
<name>A0A543E3Z2_9PSEU</name>
<proteinExistence type="inferred from homology"/>
<evidence type="ECO:0000313" key="7">
    <source>
        <dbReference type="EMBL" id="TQM16324.1"/>
    </source>
</evidence>
<dbReference type="AlphaFoldDB" id="A0A543E3Z2"/>
<reference evidence="7 8" key="1">
    <citation type="submission" date="2019-06" db="EMBL/GenBank/DDBJ databases">
        <title>Sequencing the genomes of 1000 actinobacteria strains.</title>
        <authorList>
            <person name="Klenk H.-P."/>
        </authorList>
    </citation>
    <scope>NUCLEOTIDE SEQUENCE [LARGE SCALE GENOMIC DNA]</scope>
    <source>
        <strain evidence="7 8">DSM 45301</strain>
    </source>
</reference>
<feature type="region of interest" description="Disordered" evidence="5">
    <location>
        <begin position="280"/>
        <end position="305"/>
    </location>
</feature>
<dbReference type="PRINTS" id="PR00990">
    <property type="entry name" value="RIBOKINASE"/>
</dbReference>
<keyword evidence="3 4" id="KW-0418">Kinase</keyword>
<dbReference type="OrthoDB" id="7946249at2"/>
<keyword evidence="2 4" id="KW-0808">Transferase</keyword>
<dbReference type="GO" id="GO:0005829">
    <property type="term" value="C:cytosol"/>
    <property type="evidence" value="ECO:0007669"/>
    <property type="project" value="TreeGrafter"/>
</dbReference>
<dbReference type="PROSITE" id="PS00583">
    <property type="entry name" value="PFKB_KINASES_1"/>
    <property type="match status" value="1"/>
</dbReference>
<dbReference type="EMBL" id="VFPA01000001">
    <property type="protein sequence ID" value="TQM16324.1"/>
    <property type="molecule type" value="Genomic_DNA"/>
</dbReference>
<dbReference type="PROSITE" id="PS00584">
    <property type="entry name" value="PFKB_KINASES_2"/>
    <property type="match status" value="1"/>
</dbReference>
<organism evidence="7 8">
    <name type="scientific">Pseudonocardia kunmingensis</name>
    <dbReference type="NCBI Taxonomy" id="630975"/>
    <lineage>
        <taxon>Bacteria</taxon>
        <taxon>Bacillati</taxon>
        <taxon>Actinomycetota</taxon>
        <taxon>Actinomycetes</taxon>
        <taxon>Pseudonocardiales</taxon>
        <taxon>Pseudonocardiaceae</taxon>
        <taxon>Pseudonocardia</taxon>
    </lineage>
</organism>
<feature type="compositionally biased region" description="Basic and acidic residues" evidence="5">
    <location>
        <begin position="294"/>
        <end position="305"/>
    </location>
</feature>
<evidence type="ECO:0000256" key="2">
    <source>
        <dbReference type="ARBA" id="ARBA00022679"/>
    </source>
</evidence>
<dbReference type="Gene3D" id="3.40.1190.20">
    <property type="match status" value="1"/>
</dbReference>
<dbReference type="InterPro" id="IPR002173">
    <property type="entry name" value="Carboh/pur_kinase_PfkB_CS"/>
</dbReference>
<dbReference type="RefSeq" id="WP_142053286.1">
    <property type="nucleotide sequence ID" value="NZ_VFPA01000001.1"/>
</dbReference>
<evidence type="ECO:0000313" key="8">
    <source>
        <dbReference type="Proteomes" id="UP000315677"/>
    </source>
</evidence>
<keyword evidence="8" id="KW-1185">Reference proteome</keyword>
<gene>
    <name evidence="7" type="ORF">FB558_3134</name>
</gene>
<dbReference type="InterPro" id="IPR002139">
    <property type="entry name" value="Ribo/fructo_kinase"/>
</dbReference>
<dbReference type="Proteomes" id="UP000315677">
    <property type="component" value="Unassembled WGS sequence"/>
</dbReference>
<dbReference type="PANTHER" id="PTHR10584">
    <property type="entry name" value="SUGAR KINASE"/>
    <property type="match status" value="1"/>
</dbReference>
<accession>A0A543E3Z2</accession>
<evidence type="ECO:0000256" key="1">
    <source>
        <dbReference type="ARBA" id="ARBA00010688"/>
    </source>
</evidence>
<feature type="domain" description="Carbohydrate kinase PfkB" evidence="6">
    <location>
        <begin position="2"/>
        <end position="291"/>
    </location>
</feature>
<protein>
    <submittedName>
        <fullName evidence="7">Ribokinase</fullName>
    </submittedName>
</protein>
<dbReference type="PANTHER" id="PTHR10584:SF166">
    <property type="entry name" value="RIBOKINASE"/>
    <property type="match status" value="1"/>
</dbReference>
<sequence>MDVVVIGQIVRDLAVRVDEVPGPGSAAPVRERIEVLGGKGANQAVALAQLGCRPALVGVVGDDRHADEVLARAVEDGIDTTPVVRRSGTRTGLIIDVVDGDGRWRYLQDLPDGVLLTIADVEAAAPAFDAADAVVVQLQQPLPAVCEAADRGRRAGATVVLDGAPPDPGARSDLLARCDVLRADDSEAALWAGAEVGAEIGAASDALRVARALLVRGPWMVVLGAGSEGNVVVWPDGEAVIPLGDADVVDTTGGGDAFTAGIVAALHEGPETAARRGSAAAALTVGHTGGRPRLSREEVAQRARP</sequence>
<evidence type="ECO:0000256" key="5">
    <source>
        <dbReference type="SAM" id="MobiDB-lite"/>
    </source>
</evidence>
<dbReference type="SUPFAM" id="SSF53613">
    <property type="entry name" value="Ribokinase-like"/>
    <property type="match status" value="1"/>
</dbReference>
<dbReference type="Pfam" id="PF00294">
    <property type="entry name" value="PfkB"/>
    <property type="match status" value="1"/>
</dbReference>
<evidence type="ECO:0000259" key="6">
    <source>
        <dbReference type="Pfam" id="PF00294"/>
    </source>
</evidence>
<comment type="caution">
    <text evidence="7">The sequence shown here is derived from an EMBL/GenBank/DDBJ whole genome shotgun (WGS) entry which is preliminary data.</text>
</comment>
<comment type="similarity">
    <text evidence="1 4">Belongs to the carbohydrate kinase PfkB family.</text>
</comment>
<dbReference type="InterPro" id="IPR011611">
    <property type="entry name" value="PfkB_dom"/>
</dbReference>
<evidence type="ECO:0000256" key="3">
    <source>
        <dbReference type="ARBA" id="ARBA00022777"/>
    </source>
</evidence>